<proteinExistence type="predicted"/>
<dbReference type="Proteomes" id="UP000184356">
    <property type="component" value="Unassembled WGS sequence"/>
</dbReference>
<feature type="region of interest" description="Disordered" evidence="1">
    <location>
        <begin position="195"/>
        <end position="321"/>
    </location>
</feature>
<dbReference type="RefSeq" id="XP_040700835.1">
    <property type="nucleotide sequence ID" value="XM_040852470.1"/>
</dbReference>
<dbReference type="GeneID" id="63768543"/>
<evidence type="ECO:0000256" key="1">
    <source>
        <dbReference type="SAM" id="MobiDB-lite"/>
    </source>
</evidence>
<accession>A0A1L9TC74</accession>
<evidence type="ECO:0000313" key="2">
    <source>
        <dbReference type="EMBL" id="OJJ57029.1"/>
    </source>
</evidence>
<name>A0A1L9TC74_9EURO</name>
<dbReference type="STRING" id="1036612.A0A1L9TC74"/>
<dbReference type="EMBL" id="KV878589">
    <property type="protein sequence ID" value="OJJ57029.1"/>
    <property type="molecule type" value="Genomic_DNA"/>
</dbReference>
<reference evidence="3" key="1">
    <citation type="journal article" date="2017" name="Genome Biol.">
        <title>Comparative genomics reveals high biological diversity and specific adaptations in the industrially and medically important fungal genus Aspergillus.</title>
        <authorList>
            <person name="de Vries R.P."/>
            <person name="Riley R."/>
            <person name="Wiebenga A."/>
            <person name="Aguilar-Osorio G."/>
            <person name="Amillis S."/>
            <person name="Uchima C.A."/>
            <person name="Anderluh G."/>
            <person name="Asadollahi M."/>
            <person name="Askin M."/>
            <person name="Barry K."/>
            <person name="Battaglia E."/>
            <person name="Bayram O."/>
            <person name="Benocci T."/>
            <person name="Braus-Stromeyer S.A."/>
            <person name="Caldana C."/>
            <person name="Canovas D."/>
            <person name="Cerqueira G.C."/>
            <person name="Chen F."/>
            <person name="Chen W."/>
            <person name="Choi C."/>
            <person name="Clum A."/>
            <person name="Dos Santos R.A."/>
            <person name="Damasio A.R."/>
            <person name="Diallinas G."/>
            <person name="Emri T."/>
            <person name="Fekete E."/>
            <person name="Flipphi M."/>
            <person name="Freyberg S."/>
            <person name="Gallo A."/>
            <person name="Gournas C."/>
            <person name="Habgood R."/>
            <person name="Hainaut M."/>
            <person name="Harispe M.L."/>
            <person name="Henrissat B."/>
            <person name="Hilden K.S."/>
            <person name="Hope R."/>
            <person name="Hossain A."/>
            <person name="Karabika E."/>
            <person name="Karaffa L."/>
            <person name="Karanyi Z."/>
            <person name="Krasevec N."/>
            <person name="Kuo A."/>
            <person name="Kusch H."/>
            <person name="LaButti K."/>
            <person name="Lagendijk E.L."/>
            <person name="Lapidus A."/>
            <person name="Levasseur A."/>
            <person name="Lindquist E."/>
            <person name="Lipzen A."/>
            <person name="Logrieco A.F."/>
            <person name="MacCabe A."/>
            <person name="Maekelae M.R."/>
            <person name="Malavazi I."/>
            <person name="Melin P."/>
            <person name="Meyer V."/>
            <person name="Mielnichuk N."/>
            <person name="Miskei M."/>
            <person name="Molnar A.P."/>
            <person name="Mule G."/>
            <person name="Ngan C.Y."/>
            <person name="Orejas M."/>
            <person name="Orosz E."/>
            <person name="Ouedraogo J.P."/>
            <person name="Overkamp K.M."/>
            <person name="Park H.-S."/>
            <person name="Perrone G."/>
            <person name="Piumi F."/>
            <person name="Punt P.J."/>
            <person name="Ram A.F."/>
            <person name="Ramon A."/>
            <person name="Rauscher S."/>
            <person name="Record E."/>
            <person name="Riano-Pachon D.M."/>
            <person name="Robert V."/>
            <person name="Roehrig J."/>
            <person name="Ruller R."/>
            <person name="Salamov A."/>
            <person name="Salih N.S."/>
            <person name="Samson R.A."/>
            <person name="Sandor E."/>
            <person name="Sanguinetti M."/>
            <person name="Schuetze T."/>
            <person name="Sepcic K."/>
            <person name="Shelest E."/>
            <person name="Sherlock G."/>
            <person name="Sophianopoulou V."/>
            <person name="Squina F.M."/>
            <person name="Sun H."/>
            <person name="Susca A."/>
            <person name="Todd R.B."/>
            <person name="Tsang A."/>
            <person name="Unkles S.E."/>
            <person name="van de Wiele N."/>
            <person name="van Rossen-Uffink D."/>
            <person name="Oliveira J.V."/>
            <person name="Vesth T.C."/>
            <person name="Visser J."/>
            <person name="Yu J.-H."/>
            <person name="Zhou M."/>
            <person name="Andersen M.R."/>
            <person name="Archer D.B."/>
            <person name="Baker S.E."/>
            <person name="Benoit I."/>
            <person name="Brakhage A.A."/>
            <person name="Braus G.H."/>
            <person name="Fischer R."/>
            <person name="Frisvad J.C."/>
            <person name="Goldman G.H."/>
            <person name="Houbraken J."/>
            <person name="Oakley B."/>
            <person name="Pocsi I."/>
            <person name="Scazzocchio C."/>
            <person name="Seiboth B."/>
            <person name="vanKuyk P.A."/>
            <person name="Wortman J."/>
            <person name="Dyer P.S."/>
            <person name="Grigoriev I.V."/>
        </authorList>
    </citation>
    <scope>NUCLEOTIDE SEQUENCE [LARGE SCALE GENOMIC DNA]</scope>
    <source>
        <strain evidence="3">CBS 593.65</strain>
    </source>
</reference>
<dbReference type="VEuPathDB" id="FungiDB:ASPSYDRAFT_91330"/>
<feature type="compositionally biased region" description="Polar residues" evidence="1">
    <location>
        <begin position="98"/>
        <end position="109"/>
    </location>
</feature>
<feature type="compositionally biased region" description="Basic and acidic residues" evidence="1">
    <location>
        <begin position="253"/>
        <end position="263"/>
    </location>
</feature>
<organism evidence="2 3">
    <name type="scientific">Aspergillus sydowii CBS 593.65</name>
    <dbReference type="NCBI Taxonomy" id="1036612"/>
    <lineage>
        <taxon>Eukaryota</taxon>
        <taxon>Fungi</taxon>
        <taxon>Dikarya</taxon>
        <taxon>Ascomycota</taxon>
        <taxon>Pezizomycotina</taxon>
        <taxon>Eurotiomycetes</taxon>
        <taxon>Eurotiomycetidae</taxon>
        <taxon>Eurotiales</taxon>
        <taxon>Aspergillaceae</taxon>
        <taxon>Aspergillus</taxon>
        <taxon>Aspergillus subgen. Nidulantes</taxon>
    </lineage>
</organism>
<feature type="compositionally biased region" description="Polar residues" evidence="1">
    <location>
        <begin position="199"/>
        <end position="213"/>
    </location>
</feature>
<dbReference type="AlphaFoldDB" id="A0A1L9TC74"/>
<protein>
    <submittedName>
        <fullName evidence="2">Uncharacterized protein</fullName>
    </submittedName>
</protein>
<keyword evidence="3" id="KW-1185">Reference proteome</keyword>
<evidence type="ECO:0000313" key="3">
    <source>
        <dbReference type="Proteomes" id="UP000184356"/>
    </source>
</evidence>
<dbReference type="OrthoDB" id="5372734at2759"/>
<sequence length="321" mass="35175">MSDNEEYYDEFDDDEIFWIEEADPTIADDLAAAATYDPNFLDDPSLETAEFYSDWEDLSDDYYDEDPTVVRRLRAMGAWPTQEPIDTSAPPTKRRKATNNTSTDPTSFQGVAWKHPEDGTNAVEIYAPGDGEKVSLLKNWREVFRNAKPAIGRLRGRVPHQKASGTALREQSESDLDVPSLVEDICEDEIISLDAPSAKSYSASANAQATVDSPSKPPAHPHKGGSRNLNGNTVDSTKEEDRTPTTNGFTTDTKTEKKTKEPTTPRGGRKRKASVSVDEQAGQSKSSQPKAKRAATSKTSGATNPPPASAAPVRRSARQRK</sequence>
<feature type="region of interest" description="Disordered" evidence="1">
    <location>
        <begin position="80"/>
        <end position="115"/>
    </location>
</feature>
<feature type="region of interest" description="Disordered" evidence="1">
    <location>
        <begin position="155"/>
        <end position="181"/>
    </location>
</feature>
<gene>
    <name evidence="2" type="ORF">ASPSYDRAFT_91330</name>
</gene>